<organism evidence="2 3">
    <name type="scientific">Tetrahymena thermophila (strain SB210)</name>
    <dbReference type="NCBI Taxonomy" id="312017"/>
    <lineage>
        <taxon>Eukaryota</taxon>
        <taxon>Sar</taxon>
        <taxon>Alveolata</taxon>
        <taxon>Ciliophora</taxon>
        <taxon>Intramacronucleata</taxon>
        <taxon>Oligohymenophorea</taxon>
        <taxon>Hymenostomatida</taxon>
        <taxon>Tetrahymenina</taxon>
        <taxon>Tetrahymenidae</taxon>
        <taxon>Tetrahymena</taxon>
    </lineage>
</organism>
<dbReference type="KEGG" id="tet:TTHERM_000335808"/>
<evidence type="ECO:0000313" key="3">
    <source>
        <dbReference type="Proteomes" id="UP000009168"/>
    </source>
</evidence>
<sequence length="467" mass="55431">MISQNQLESSKNNAGNTQFWKKTGQPTFIERHSANLMKAQDKEQLKKVNRSYDFNSSSQNDYFVPEEYDPVNKYLPKCLREQNISQTQNIKDVSKLQNLQQYMIQQNQGLPSIQSTYKNEKKNINIQALTPQERKKILSLDLTKLNTQNIQNSEQTYHNSYYINEQMSQNNPENEMEFLESPNVSNYKALNQNQSSSRRVRESLFLLPKPNQITKDQRKVLLDDLENAYFKFKKEHKKQRFFSSNQRSSQQKIAEQIKQANQQRNNIKLNPLNNQSLNMSSIINYAEASDLLEDKTIDSNRIQKIVNQQDIKLKQRRKLSNEIREENGIKYPLRLYMMNNYRKIKIDEIIKQKGNVEATQKNPNDENYMDAIWKNMPEYQKVIDDERNKRAKEINSRKIEHTPLYNVLSLNNYQKRKVEKLFQGVIPLESRFYAIIKNKDDIYYKKPMHKDTLQKQSSNINKNTKMI</sequence>
<evidence type="ECO:0000256" key="1">
    <source>
        <dbReference type="SAM" id="MobiDB-lite"/>
    </source>
</evidence>
<keyword evidence="3" id="KW-1185">Reference proteome</keyword>
<accession>W7XC34</accession>
<feature type="region of interest" description="Disordered" evidence="1">
    <location>
        <begin position="1"/>
        <end position="20"/>
    </location>
</feature>
<protein>
    <submittedName>
        <fullName evidence="2">Uncharacterized protein</fullName>
    </submittedName>
</protein>
<dbReference type="EMBL" id="GG662666">
    <property type="protein sequence ID" value="EWS74028.1"/>
    <property type="molecule type" value="Genomic_DNA"/>
</dbReference>
<evidence type="ECO:0000313" key="2">
    <source>
        <dbReference type="EMBL" id="EWS74028.1"/>
    </source>
</evidence>
<reference evidence="3" key="1">
    <citation type="journal article" date="2006" name="PLoS Biol.">
        <title>Macronuclear genome sequence of the ciliate Tetrahymena thermophila, a model eukaryote.</title>
        <authorList>
            <person name="Eisen J.A."/>
            <person name="Coyne R.S."/>
            <person name="Wu M."/>
            <person name="Wu D."/>
            <person name="Thiagarajan M."/>
            <person name="Wortman J.R."/>
            <person name="Badger J.H."/>
            <person name="Ren Q."/>
            <person name="Amedeo P."/>
            <person name="Jones K.M."/>
            <person name="Tallon L.J."/>
            <person name="Delcher A.L."/>
            <person name="Salzberg S.L."/>
            <person name="Silva J.C."/>
            <person name="Haas B.J."/>
            <person name="Majoros W.H."/>
            <person name="Farzad M."/>
            <person name="Carlton J.M."/>
            <person name="Smith R.K. Jr."/>
            <person name="Garg J."/>
            <person name="Pearlman R.E."/>
            <person name="Karrer K.M."/>
            <person name="Sun L."/>
            <person name="Manning G."/>
            <person name="Elde N.C."/>
            <person name="Turkewitz A.P."/>
            <person name="Asai D.J."/>
            <person name="Wilkes D.E."/>
            <person name="Wang Y."/>
            <person name="Cai H."/>
            <person name="Collins K."/>
            <person name="Stewart B.A."/>
            <person name="Lee S.R."/>
            <person name="Wilamowska K."/>
            <person name="Weinberg Z."/>
            <person name="Ruzzo W.L."/>
            <person name="Wloga D."/>
            <person name="Gaertig J."/>
            <person name="Frankel J."/>
            <person name="Tsao C.-C."/>
            <person name="Gorovsky M.A."/>
            <person name="Keeling P.J."/>
            <person name="Waller R.F."/>
            <person name="Patron N.J."/>
            <person name="Cherry J.M."/>
            <person name="Stover N.A."/>
            <person name="Krieger C.J."/>
            <person name="del Toro C."/>
            <person name="Ryder H.F."/>
            <person name="Williamson S.C."/>
            <person name="Barbeau R.A."/>
            <person name="Hamilton E.P."/>
            <person name="Orias E."/>
        </authorList>
    </citation>
    <scope>NUCLEOTIDE SEQUENCE [LARGE SCALE GENOMIC DNA]</scope>
    <source>
        <strain evidence="3">SB210</strain>
    </source>
</reference>
<dbReference type="Proteomes" id="UP000009168">
    <property type="component" value="Unassembled WGS sequence"/>
</dbReference>
<gene>
    <name evidence="2" type="ORF">TTHERM_000335808</name>
</gene>
<dbReference type="AlphaFoldDB" id="W7XC34"/>
<name>W7XC34_TETTS</name>
<dbReference type="RefSeq" id="XP_012653427.1">
    <property type="nucleotide sequence ID" value="XM_012797973.1"/>
</dbReference>
<dbReference type="InParanoid" id="W7XC34"/>
<proteinExistence type="predicted"/>
<dbReference type="GeneID" id="24438486"/>